<organism evidence="1 2">
    <name type="scientific">Caerostris extrusa</name>
    <name type="common">Bark spider</name>
    <name type="synonym">Caerostris bankana</name>
    <dbReference type="NCBI Taxonomy" id="172846"/>
    <lineage>
        <taxon>Eukaryota</taxon>
        <taxon>Metazoa</taxon>
        <taxon>Ecdysozoa</taxon>
        <taxon>Arthropoda</taxon>
        <taxon>Chelicerata</taxon>
        <taxon>Arachnida</taxon>
        <taxon>Araneae</taxon>
        <taxon>Araneomorphae</taxon>
        <taxon>Entelegynae</taxon>
        <taxon>Araneoidea</taxon>
        <taxon>Araneidae</taxon>
        <taxon>Caerostris</taxon>
    </lineage>
</organism>
<reference evidence="1 2" key="1">
    <citation type="submission" date="2021-06" db="EMBL/GenBank/DDBJ databases">
        <title>Caerostris extrusa draft genome.</title>
        <authorList>
            <person name="Kono N."/>
            <person name="Arakawa K."/>
        </authorList>
    </citation>
    <scope>NUCLEOTIDE SEQUENCE [LARGE SCALE GENOMIC DNA]</scope>
</reference>
<name>A0AAV4MEE9_CAEEX</name>
<dbReference type="Proteomes" id="UP001054945">
    <property type="component" value="Unassembled WGS sequence"/>
</dbReference>
<gene>
    <name evidence="1" type="ORF">CEXT_218031</name>
</gene>
<keyword evidence="2" id="KW-1185">Reference proteome</keyword>
<evidence type="ECO:0000313" key="2">
    <source>
        <dbReference type="Proteomes" id="UP001054945"/>
    </source>
</evidence>
<sequence>MICISGEILGTMHKHWEEKKSRYKTTVTCATKIVNAYKNSPIFRTSGRMDRKHFTINMHASEDHPEKEKFTKDVDVIGSFHVVSQSVLLSSTKGK</sequence>
<accession>A0AAV4MEE9</accession>
<comment type="caution">
    <text evidence="1">The sequence shown here is derived from an EMBL/GenBank/DDBJ whole genome shotgun (WGS) entry which is preliminary data.</text>
</comment>
<dbReference type="EMBL" id="BPLR01019673">
    <property type="protein sequence ID" value="GIX70384.1"/>
    <property type="molecule type" value="Genomic_DNA"/>
</dbReference>
<protein>
    <submittedName>
        <fullName evidence="1">Uncharacterized protein</fullName>
    </submittedName>
</protein>
<evidence type="ECO:0000313" key="1">
    <source>
        <dbReference type="EMBL" id="GIX70384.1"/>
    </source>
</evidence>
<proteinExistence type="predicted"/>
<dbReference type="AlphaFoldDB" id="A0AAV4MEE9"/>